<organism evidence="2 3">
    <name type="scientific">Mesotoga prima MesG1.Ag.4.2</name>
    <dbReference type="NCBI Taxonomy" id="660470"/>
    <lineage>
        <taxon>Bacteria</taxon>
        <taxon>Thermotogati</taxon>
        <taxon>Thermotogota</taxon>
        <taxon>Thermotogae</taxon>
        <taxon>Kosmotogales</taxon>
        <taxon>Kosmotogaceae</taxon>
        <taxon>Mesotoga</taxon>
    </lineage>
</organism>
<feature type="signal peptide" evidence="1">
    <location>
        <begin position="1"/>
        <end position="22"/>
    </location>
</feature>
<sequence precursor="true">MKKLVGILVVLLAISVAFSVTAVTLNPYLEGNLWGKVELDKTGLTTDLGFDVYSIGFGAAADVDGLTFSLAIDLVAPSVTLDSFTVENEKASASWYAAKSFGYDDGYGLSWFSYYGTTKGTTFVLNLKELGLQAATQEPDLLGASDRIALRGAWDIFSFSAQTGLKDLKWSGDVILEASLTPFKGLTVTGGVDASDLTGTPVFNYVVDVGYVLEVGLLTLNPYARYSDALGQWVGLNVGYGIGVLTIDANVQYDIAANALGAWIQPVISKDGIGYAGVKFVYNYDFVTPAQTMELGFLVKSLGWTAGPVSLDVFVGSGDFRTRDDVDLVGFGYEILTDVLADWTNISAYVKSALSLEMGSFKPTIGASGGYYIKDSASALNVNVSFPVLDLVTFSASVDILPAVDWSLGLYFDKYF</sequence>
<dbReference type="Proteomes" id="UP000002881">
    <property type="component" value="Chromosome"/>
</dbReference>
<gene>
    <name evidence="2" type="ORF">Theba_0319</name>
</gene>
<evidence type="ECO:0000313" key="3">
    <source>
        <dbReference type="Proteomes" id="UP000002881"/>
    </source>
</evidence>
<reference evidence="2 3" key="1">
    <citation type="journal article" date="2012" name="Genome Biol. Evol.">
        <title>Genome Sequence of the Mesophilic Thermotogales Bacterium Mesotoga prima MesG1.Ag.4.2 Reveals the Largest Thermotogales Genome To Date.</title>
        <authorList>
            <person name="Zhaxybayeva O."/>
            <person name="Swithers K.S."/>
            <person name="Foght J."/>
            <person name="Green A.G."/>
            <person name="Bruce D."/>
            <person name="Detter C."/>
            <person name="Han S."/>
            <person name="Teshima H."/>
            <person name="Han J."/>
            <person name="Woyke T."/>
            <person name="Pitluck S."/>
            <person name="Nolan M."/>
            <person name="Ivanova N."/>
            <person name="Pati A."/>
            <person name="Land M.L."/>
            <person name="Dlutek M."/>
            <person name="Doolittle W.F."/>
            <person name="Noll K.M."/>
            <person name="Nesbo C.L."/>
        </authorList>
    </citation>
    <scope>NUCLEOTIDE SEQUENCE [LARGE SCALE GENOMIC DNA]</scope>
    <source>
        <strain evidence="3">mesG1.Ag.4.2</strain>
    </source>
</reference>
<evidence type="ECO:0000256" key="1">
    <source>
        <dbReference type="SAM" id="SignalP"/>
    </source>
</evidence>
<evidence type="ECO:0000313" key="2">
    <source>
        <dbReference type="EMBL" id="AFK06049.1"/>
    </source>
</evidence>
<protein>
    <recommendedName>
        <fullName evidence="4">DUF5723 domain-containing protein</fullName>
    </recommendedName>
</protein>
<dbReference type="KEGG" id="mpg:Theba_0319"/>
<keyword evidence="3" id="KW-1185">Reference proteome</keyword>
<dbReference type="GeneID" id="87106174"/>
<proteinExistence type="predicted"/>
<dbReference type="STRING" id="660470.Theba_0319"/>
<dbReference type="HOGENOM" id="CLU_660239_0_0_0"/>
<dbReference type="RefSeq" id="WP_014730191.1">
    <property type="nucleotide sequence ID" value="NC_017934.1"/>
</dbReference>
<accession>I2F296</accession>
<feature type="chain" id="PRO_5003658477" description="DUF5723 domain-containing protein" evidence="1">
    <location>
        <begin position="23"/>
        <end position="416"/>
    </location>
</feature>
<name>I2F296_9BACT</name>
<keyword evidence="1" id="KW-0732">Signal</keyword>
<dbReference type="AlphaFoldDB" id="I2F296"/>
<dbReference type="eggNOG" id="ENOG502ZTU1">
    <property type="taxonomic scope" value="Bacteria"/>
</dbReference>
<evidence type="ECO:0008006" key="4">
    <source>
        <dbReference type="Google" id="ProtNLM"/>
    </source>
</evidence>
<dbReference type="EMBL" id="CP003532">
    <property type="protein sequence ID" value="AFK06049.1"/>
    <property type="molecule type" value="Genomic_DNA"/>
</dbReference>